<sequence>MTPTQDILVTSAPRYSGPRVRKKSKETDRDEEEGTPGCGDPHGMTSRKLLMRRTMTWRDVMIGVDSVGDILGGVHGLRTKFRQ</sequence>
<keyword evidence="3" id="KW-1185">Reference proteome</keyword>
<dbReference type="EMBL" id="JXTB01000196">
    <property type="protein sequence ID" value="PON54335.1"/>
    <property type="molecule type" value="Genomic_DNA"/>
</dbReference>
<evidence type="ECO:0000313" key="2">
    <source>
        <dbReference type="EMBL" id="PON54335.1"/>
    </source>
</evidence>
<organism evidence="2 3">
    <name type="scientific">Parasponia andersonii</name>
    <name type="common">Sponia andersonii</name>
    <dbReference type="NCBI Taxonomy" id="3476"/>
    <lineage>
        <taxon>Eukaryota</taxon>
        <taxon>Viridiplantae</taxon>
        <taxon>Streptophyta</taxon>
        <taxon>Embryophyta</taxon>
        <taxon>Tracheophyta</taxon>
        <taxon>Spermatophyta</taxon>
        <taxon>Magnoliopsida</taxon>
        <taxon>eudicotyledons</taxon>
        <taxon>Gunneridae</taxon>
        <taxon>Pentapetalae</taxon>
        <taxon>rosids</taxon>
        <taxon>fabids</taxon>
        <taxon>Rosales</taxon>
        <taxon>Cannabaceae</taxon>
        <taxon>Parasponia</taxon>
    </lineage>
</organism>
<evidence type="ECO:0000256" key="1">
    <source>
        <dbReference type="SAM" id="MobiDB-lite"/>
    </source>
</evidence>
<reference evidence="3" key="1">
    <citation type="submission" date="2016-06" db="EMBL/GenBank/DDBJ databases">
        <title>Parallel loss of symbiosis genes in relatives of nitrogen-fixing non-legume Parasponia.</title>
        <authorList>
            <person name="Van Velzen R."/>
            <person name="Holmer R."/>
            <person name="Bu F."/>
            <person name="Rutten L."/>
            <person name="Van Zeijl A."/>
            <person name="Liu W."/>
            <person name="Santuari L."/>
            <person name="Cao Q."/>
            <person name="Sharma T."/>
            <person name="Shen D."/>
            <person name="Roswanjaya Y."/>
            <person name="Wardhani T."/>
            <person name="Kalhor M.S."/>
            <person name="Jansen J."/>
            <person name="Van den Hoogen J."/>
            <person name="Gungor B."/>
            <person name="Hartog M."/>
            <person name="Hontelez J."/>
            <person name="Verver J."/>
            <person name="Yang W.-C."/>
            <person name="Schijlen E."/>
            <person name="Repin R."/>
            <person name="Schilthuizen M."/>
            <person name="Schranz E."/>
            <person name="Heidstra R."/>
            <person name="Miyata K."/>
            <person name="Fedorova E."/>
            <person name="Kohlen W."/>
            <person name="Bisseling T."/>
            <person name="Smit S."/>
            <person name="Geurts R."/>
        </authorList>
    </citation>
    <scope>NUCLEOTIDE SEQUENCE [LARGE SCALE GENOMIC DNA]</scope>
    <source>
        <strain evidence="3">cv. WU1-14</strain>
    </source>
</reference>
<evidence type="ECO:0000313" key="3">
    <source>
        <dbReference type="Proteomes" id="UP000237105"/>
    </source>
</evidence>
<dbReference type="AlphaFoldDB" id="A0A2P5C010"/>
<protein>
    <submittedName>
        <fullName evidence="2">Uncharacterized protein</fullName>
    </submittedName>
</protein>
<name>A0A2P5C010_PARAD</name>
<dbReference type="Proteomes" id="UP000237105">
    <property type="component" value="Unassembled WGS sequence"/>
</dbReference>
<feature type="region of interest" description="Disordered" evidence="1">
    <location>
        <begin position="1"/>
        <end position="46"/>
    </location>
</feature>
<dbReference type="OrthoDB" id="10402267at2759"/>
<gene>
    <name evidence="2" type="ORF">PanWU01x14_195640</name>
</gene>
<comment type="caution">
    <text evidence="2">The sequence shown here is derived from an EMBL/GenBank/DDBJ whole genome shotgun (WGS) entry which is preliminary data.</text>
</comment>
<proteinExistence type="predicted"/>
<accession>A0A2P5C010</accession>